<dbReference type="RefSeq" id="WP_106470788.1">
    <property type="nucleotide sequence ID" value="NZ_CP027665.1"/>
</dbReference>
<dbReference type="EMBL" id="CP027665">
    <property type="protein sequence ID" value="AVO36473.1"/>
    <property type="molecule type" value="Genomic_DNA"/>
</dbReference>
<sequence length="118" mass="12971">MISLRAAIILGSLLAVVAGGTVFFHVVEGWSWIDSYFFTVVTISTVGYGKLVPATTLGKIGTTAFIFLGLGTFAAAIQYYAQHQIRQRELRTAWLIRRLTNQQRRSHRAANEDDAPGG</sequence>
<keyword evidence="6 8" id="KW-0472">Membrane</keyword>
<dbReference type="GO" id="GO:0030322">
    <property type="term" value="P:stabilization of membrane potential"/>
    <property type="evidence" value="ECO:0007669"/>
    <property type="project" value="TreeGrafter"/>
</dbReference>
<dbReference type="GO" id="GO:0015271">
    <property type="term" value="F:outward rectifier potassium channel activity"/>
    <property type="evidence" value="ECO:0007669"/>
    <property type="project" value="TreeGrafter"/>
</dbReference>
<keyword evidence="11" id="KW-1185">Reference proteome</keyword>
<feature type="transmembrane region" description="Helical" evidence="8">
    <location>
        <begin position="7"/>
        <end position="27"/>
    </location>
</feature>
<dbReference type="KEGG" id="thas:C6Y53_01290"/>
<keyword evidence="4 8" id="KW-1133">Transmembrane helix</keyword>
<dbReference type="GO" id="GO:0022841">
    <property type="term" value="F:potassium ion leak channel activity"/>
    <property type="evidence" value="ECO:0007669"/>
    <property type="project" value="TreeGrafter"/>
</dbReference>
<keyword evidence="5" id="KW-0406">Ion transport</keyword>
<evidence type="ECO:0000256" key="7">
    <source>
        <dbReference type="ARBA" id="ARBA00023303"/>
    </source>
</evidence>
<dbReference type="InterPro" id="IPR003280">
    <property type="entry name" value="2pore_dom_K_chnl"/>
</dbReference>
<feature type="domain" description="Potassium channel" evidence="9">
    <location>
        <begin position="13"/>
        <end position="81"/>
    </location>
</feature>
<dbReference type="Pfam" id="PF07885">
    <property type="entry name" value="Ion_trans_2"/>
    <property type="match status" value="1"/>
</dbReference>
<dbReference type="SUPFAM" id="SSF81324">
    <property type="entry name" value="Voltage-gated potassium channels"/>
    <property type="match status" value="1"/>
</dbReference>
<evidence type="ECO:0000256" key="1">
    <source>
        <dbReference type="ARBA" id="ARBA00004141"/>
    </source>
</evidence>
<dbReference type="PANTHER" id="PTHR11003">
    <property type="entry name" value="POTASSIUM CHANNEL, SUBFAMILY K"/>
    <property type="match status" value="1"/>
</dbReference>
<evidence type="ECO:0000256" key="6">
    <source>
        <dbReference type="ARBA" id="ARBA00023136"/>
    </source>
</evidence>
<evidence type="ECO:0000256" key="2">
    <source>
        <dbReference type="ARBA" id="ARBA00022448"/>
    </source>
</evidence>
<dbReference type="AlphaFoldDB" id="A0A2S0MLA7"/>
<dbReference type="Gene3D" id="1.10.287.70">
    <property type="match status" value="1"/>
</dbReference>
<evidence type="ECO:0000313" key="11">
    <source>
        <dbReference type="Proteomes" id="UP000237655"/>
    </source>
</evidence>
<evidence type="ECO:0000256" key="8">
    <source>
        <dbReference type="SAM" id="Phobius"/>
    </source>
</evidence>
<evidence type="ECO:0000256" key="4">
    <source>
        <dbReference type="ARBA" id="ARBA00022989"/>
    </source>
</evidence>
<name>A0A2S0MLA7_9RHOB</name>
<accession>A0A2S0MLA7</accession>
<gene>
    <name evidence="10" type="ORF">C6Y53_01290</name>
</gene>
<keyword evidence="2" id="KW-0813">Transport</keyword>
<reference evidence="11" key="1">
    <citation type="submission" date="2018-03" db="EMBL/GenBank/DDBJ databases">
        <title>Genomic analysis of the strain SH-1 isolated from shrimp intestine.</title>
        <authorList>
            <person name="Kim Y.-S."/>
            <person name="Kim S.-E."/>
            <person name="Kim K.-H."/>
        </authorList>
    </citation>
    <scope>NUCLEOTIDE SEQUENCE [LARGE SCALE GENOMIC DNA]</scope>
    <source>
        <strain evidence="11">SH-1</strain>
    </source>
</reference>
<dbReference type="Proteomes" id="UP000237655">
    <property type="component" value="Chromosome"/>
</dbReference>
<evidence type="ECO:0000256" key="3">
    <source>
        <dbReference type="ARBA" id="ARBA00022692"/>
    </source>
</evidence>
<feature type="transmembrane region" description="Helical" evidence="8">
    <location>
        <begin position="60"/>
        <end position="81"/>
    </location>
</feature>
<comment type="subcellular location">
    <subcellularLocation>
        <location evidence="1">Membrane</location>
        <topology evidence="1">Multi-pass membrane protein</topology>
    </subcellularLocation>
</comment>
<dbReference type="GO" id="GO:0005886">
    <property type="term" value="C:plasma membrane"/>
    <property type="evidence" value="ECO:0007669"/>
    <property type="project" value="TreeGrafter"/>
</dbReference>
<evidence type="ECO:0000256" key="5">
    <source>
        <dbReference type="ARBA" id="ARBA00023065"/>
    </source>
</evidence>
<dbReference type="InterPro" id="IPR013099">
    <property type="entry name" value="K_chnl_dom"/>
</dbReference>
<protein>
    <submittedName>
        <fullName evidence="10">Two pore domain potassium channel family protein</fullName>
    </submittedName>
</protein>
<organism evidence="10 11">
    <name type="scientific">Pukyongiella litopenaei</name>
    <dbReference type="NCBI Taxonomy" id="2605946"/>
    <lineage>
        <taxon>Bacteria</taxon>
        <taxon>Pseudomonadati</taxon>
        <taxon>Pseudomonadota</taxon>
        <taxon>Alphaproteobacteria</taxon>
        <taxon>Rhodobacterales</taxon>
        <taxon>Paracoccaceae</taxon>
        <taxon>Pukyongiella</taxon>
    </lineage>
</organism>
<keyword evidence="3 8" id="KW-0812">Transmembrane</keyword>
<keyword evidence="7 10" id="KW-0407">Ion channel</keyword>
<evidence type="ECO:0000259" key="9">
    <source>
        <dbReference type="Pfam" id="PF07885"/>
    </source>
</evidence>
<dbReference type="PANTHER" id="PTHR11003:SF291">
    <property type="entry name" value="IP11374P"/>
    <property type="match status" value="1"/>
</dbReference>
<proteinExistence type="predicted"/>
<evidence type="ECO:0000313" key="10">
    <source>
        <dbReference type="EMBL" id="AVO36473.1"/>
    </source>
</evidence>